<feature type="compositionally biased region" description="Basic and acidic residues" evidence="8">
    <location>
        <begin position="704"/>
        <end position="730"/>
    </location>
</feature>
<dbReference type="GO" id="GO:0045944">
    <property type="term" value="P:positive regulation of transcription by RNA polymerase II"/>
    <property type="evidence" value="ECO:0007669"/>
    <property type="project" value="TreeGrafter"/>
</dbReference>
<dbReference type="Proteomes" id="UP000324632">
    <property type="component" value="Chromosome 17"/>
</dbReference>
<reference evidence="10 11" key="1">
    <citation type="journal article" date="2019" name="Mol. Ecol. Resour.">
        <title>Chromosome-level genome assembly of Triplophysa tibetana, a fish adapted to the harsh high-altitude environment of the Tibetan Plateau.</title>
        <authorList>
            <person name="Yang X."/>
            <person name="Liu H."/>
            <person name="Ma Z."/>
            <person name="Zou Y."/>
            <person name="Zou M."/>
            <person name="Mao Y."/>
            <person name="Li X."/>
            <person name="Wang H."/>
            <person name="Chen T."/>
            <person name="Wang W."/>
            <person name="Yang R."/>
        </authorList>
    </citation>
    <scope>NUCLEOTIDE SEQUENCE [LARGE SCALE GENOMIC DNA]</scope>
    <source>
        <strain evidence="10">TTIB1903HZAU</strain>
        <tissue evidence="10">Muscle</tissue>
    </source>
</reference>
<dbReference type="SUPFAM" id="SSF54928">
    <property type="entry name" value="RNA-binding domain, RBD"/>
    <property type="match status" value="1"/>
</dbReference>
<feature type="region of interest" description="Disordered" evidence="8">
    <location>
        <begin position="471"/>
        <end position="509"/>
    </location>
</feature>
<dbReference type="EMBL" id="SOYY01000017">
    <property type="protein sequence ID" value="KAA0709212.1"/>
    <property type="molecule type" value="Genomic_DNA"/>
</dbReference>
<keyword evidence="3" id="KW-0694">RNA-binding</keyword>
<feature type="region of interest" description="Disordered" evidence="8">
    <location>
        <begin position="377"/>
        <end position="420"/>
    </location>
</feature>
<evidence type="ECO:0000256" key="2">
    <source>
        <dbReference type="ARBA" id="ARBA00022553"/>
    </source>
</evidence>
<dbReference type="Pfam" id="PF00076">
    <property type="entry name" value="RRM_1"/>
    <property type="match status" value="1"/>
</dbReference>
<feature type="compositionally biased region" description="Acidic residues" evidence="8">
    <location>
        <begin position="205"/>
        <end position="219"/>
    </location>
</feature>
<dbReference type="GO" id="GO:0003712">
    <property type="term" value="F:transcription coregulator activity"/>
    <property type="evidence" value="ECO:0007669"/>
    <property type="project" value="InterPro"/>
</dbReference>
<evidence type="ECO:0000256" key="7">
    <source>
        <dbReference type="ARBA" id="ARBA00023242"/>
    </source>
</evidence>
<feature type="domain" description="RRM" evidence="9">
    <location>
        <begin position="802"/>
        <end position="838"/>
    </location>
</feature>
<name>A0A5A9NGU1_9TELE</name>
<dbReference type="GO" id="GO:0005634">
    <property type="term" value="C:nucleus"/>
    <property type="evidence" value="ECO:0007669"/>
    <property type="project" value="UniProtKB-SubCell"/>
</dbReference>
<dbReference type="InterPro" id="IPR000504">
    <property type="entry name" value="RRM_dom"/>
</dbReference>
<feature type="compositionally biased region" description="Basic and acidic residues" evidence="8">
    <location>
        <begin position="481"/>
        <end position="490"/>
    </location>
</feature>
<evidence type="ECO:0000259" key="9">
    <source>
        <dbReference type="Pfam" id="PF00076"/>
    </source>
</evidence>
<dbReference type="InterPro" id="IPR012677">
    <property type="entry name" value="Nucleotide-bd_a/b_plait_sf"/>
</dbReference>
<keyword evidence="5" id="KW-0010">Activator</keyword>
<protein>
    <submittedName>
        <fullName evidence="10">Peroxisome proliferator-activated receptor gamma coactivator 1-beta</fullName>
    </submittedName>
</protein>
<comment type="subcellular location">
    <subcellularLocation>
        <location evidence="1">Nucleus</location>
    </subcellularLocation>
</comment>
<feature type="region of interest" description="Disordered" evidence="8">
    <location>
        <begin position="530"/>
        <end position="552"/>
    </location>
</feature>
<gene>
    <name evidence="10" type="ORF">E1301_Tti018210</name>
</gene>
<dbReference type="AlphaFoldDB" id="A0A5A9NGU1"/>
<keyword evidence="11" id="KW-1185">Reference proteome</keyword>
<feature type="region of interest" description="Disordered" evidence="8">
    <location>
        <begin position="248"/>
        <end position="355"/>
    </location>
</feature>
<comment type="caution">
    <text evidence="10">The sequence shown here is derived from an EMBL/GenBank/DDBJ whole genome shotgun (WGS) entry which is preliminary data.</text>
</comment>
<keyword evidence="2" id="KW-0597">Phosphoprotein</keyword>
<keyword evidence="4" id="KW-0805">Transcription regulation</keyword>
<proteinExistence type="predicted"/>
<feature type="region of interest" description="Disordered" evidence="8">
    <location>
        <begin position="197"/>
        <end position="234"/>
    </location>
</feature>
<dbReference type="InterPro" id="IPR035979">
    <property type="entry name" value="RBD_domain_sf"/>
</dbReference>
<feature type="region of interest" description="Disordered" evidence="8">
    <location>
        <begin position="704"/>
        <end position="771"/>
    </location>
</feature>
<dbReference type="InterPro" id="IPR034605">
    <property type="entry name" value="PGC-1"/>
</dbReference>
<keyword evidence="6" id="KW-0804">Transcription</keyword>
<feature type="compositionally biased region" description="Polar residues" evidence="8">
    <location>
        <begin position="399"/>
        <end position="417"/>
    </location>
</feature>
<accession>A0A5A9NGU1</accession>
<keyword evidence="10" id="KW-0675">Receptor</keyword>
<dbReference type="PANTHER" id="PTHR15528">
    <property type="entry name" value="PEROXISOME PROLIFERATOR ACTIVATED RECEPTOR GAMMA COACTIVATOR 1 PGC-1 -RELATED"/>
    <property type="match status" value="1"/>
</dbReference>
<feature type="compositionally biased region" description="Basic residues" evidence="8">
    <location>
        <begin position="261"/>
        <end position="272"/>
    </location>
</feature>
<feature type="compositionally biased region" description="Acidic residues" evidence="8">
    <location>
        <begin position="311"/>
        <end position="334"/>
    </location>
</feature>
<dbReference type="GO" id="GO:0003723">
    <property type="term" value="F:RNA binding"/>
    <property type="evidence" value="ECO:0007669"/>
    <property type="project" value="UniProtKB-KW"/>
</dbReference>
<keyword evidence="7" id="KW-0539">Nucleus</keyword>
<evidence type="ECO:0000256" key="3">
    <source>
        <dbReference type="ARBA" id="ARBA00022884"/>
    </source>
</evidence>
<evidence type="ECO:0000256" key="4">
    <source>
        <dbReference type="ARBA" id="ARBA00023015"/>
    </source>
</evidence>
<dbReference type="PANTHER" id="PTHR15528:SF12">
    <property type="entry name" value="PEROXISOME PROLIFERATOR-ACTIVATED RECEPTOR GAMMA COACTIVATOR 1-BETA"/>
    <property type="match status" value="1"/>
</dbReference>
<evidence type="ECO:0000313" key="11">
    <source>
        <dbReference type="Proteomes" id="UP000324632"/>
    </source>
</evidence>
<sequence>MADCASLLDEELSSFVFNYLTENSGSQRQIYGKMVGELTFREFVSVTHVKLFVTQLYVLEVISTKENSSPSDAGFVTGSHGEQRQGCKRGSCRWQVLIYQVEMMSAVLEDYGEEEVSSDRLDADFPDFDLSQLDASDFDSVNCLSELHWCNENSDHSPASVQYSTGDTELFEEENAALLAALTDSLDGIVEDGVGGLSVFPSLGEDPDECEEEEDDLPADSEPLTGSMSPETEDPSLLKKLLLSPPNVHVGLESHKDGSSHRHGSRSLHAKPVRPTLKKDKTSTQERRLRPARPAGRLCTELHRHLTTAQEAEDTPSADEEDEEEDSDSEEESSSSEGESTVCVEPPMPQFSSEKELQSVVELIKYMHTYCVPTRKQAGWDRKEREALARKARSENSHVPRSLPQNSHKPAPQTCNSRPRVPFTHRREIKTHSLLKELLEAVELSFDVSKPYRMHSPPYSHCRGALAQPNHEVFSPPARQPKAEPKDCESSQKGVKRPKSPEPEVGSFSVRRSRRLATFPSRFAKKFRVSCGRSEPRQSNEEENKVKHPPIEDFSKSSQKINCISSEEKRACLCLPLASKSNGESQYPNKSFEQTLCVELCGTAGLTPPTTPPHKPVEDELFKPDGKTELTTKSSCLARAHARKLPEQTELYAQLRRMGQTGDADCKGGTQHAYGDHDYCLLVPGESCKRTGAAFGSDAFRRDEEMNVKNETAREETPDCQQRTESKEELPTPSPEQTSSPSPARSPTPELDAQSPMSFSPPSPSCKLSFSDESSETCHEASDKRSKLQCGQENDVNQCQVIYIHNLPSSVTQSMLRKRFEAFGHPEDCKVVIKNEERCGVITLRSSQNGQTQRHRWESLGPCGGNGSRRFGRKRYIDLDEAGPGPIKSKYDALDFDALLKEAQRSLHR</sequence>
<dbReference type="Gene3D" id="3.30.70.330">
    <property type="match status" value="1"/>
</dbReference>
<evidence type="ECO:0000256" key="1">
    <source>
        <dbReference type="ARBA" id="ARBA00004123"/>
    </source>
</evidence>
<feature type="compositionally biased region" description="Basic and acidic residues" evidence="8">
    <location>
        <begin position="534"/>
        <end position="552"/>
    </location>
</feature>
<feature type="compositionally biased region" description="Basic and acidic residues" evidence="8">
    <location>
        <begin position="277"/>
        <end position="289"/>
    </location>
</feature>
<feature type="compositionally biased region" description="Basic and acidic residues" evidence="8">
    <location>
        <begin position="378"/>
        <end position="398"/>
    </location>
</feature>
<evidence type="ECO:0000256" key="5">
    <source>
        <dbReference type="ARBA" id="ARBA00023159"/>
    </source>
</evidence>
<organism evidence="10 11">
    <name type="scientific">Triplophysa tibetana</name>
    <dbReference type="NCBI Taxonomy" id="1572043"/>
    <lineage>
        <taxon>Eukaryota</taxon>
        <taxon>Metazoa</taxon>
        <taxon>Chordata</taxon>
        <taxon>Craniata</taxon>
        <taxon>Vertebrata</taxon>
        <taxon>Euteleostomi</taxon>
        <taxon>Actinopterygii</taxon>
        <taxon>Neopterygii</taxon>
        <taxon>Teleostei</taxon>
        <taxon>Ostariophysi</taxon>
        <taxon>Cypriniformes</taxon>
        <taxon>Nemacheilidae</taxon>
        <taxon>Triplophysa</taxon>
    </lineage>
</organism>
<evidence type="ECO:0000256" key="6">
    <source>
        <dbReference type="ARBA" id="ARBA00023163"/>
    </source>
</evidence>
<evidence type="ECO:0000256" key="8">
    <source>
        <dbReference type="SAM" id="MobiDB-lite"/>
    </source>
</evidence>
<evidence type="ECO:0000313" key="10">
    <source>
        <dbReference type="EMBL" id="KAA0709212.1"/>
    </source>
</evidence>
<feature type="compositionally biased region" description="Low complexity" evidence="8">
    <location>
        <begin position="735"/>
        <end position="758"/>
    </location>
</feature>